<evidence type="ECO:0000313" key="4">
    <source>
        <dbReference type="Proteomes" id="UP001430306"/>
    </source>
</evidence>
<comment type="caution">
    <text evidence="3">The sequence shown here is derived from an EMBL/GenBank/DDBJ whole genome shotgun (WGS) entry which is preliminary data.</text>
</comment>
<organism evidence="3 4">
    <name type="scientific">Rhodopirellula halodulae</name>
    <dbReference type="NCBI Taxonomy" id="2894198"/>
    <lineage>
        <taxon>Bacteria</taxon>
        <taxon>Pseudomonadati</taxon>
        <taxon>Planctomycetota</taxon>
        <taxon>Planctomycetia</taxon>
        <taxon>Pirellulales</taxon>
        <taxon>Pirellulaceae</taxon>
        <taxon>Rhodopirellula</taxon>
    </lineage>
</organism>
<feature type="chain" id="PRO_5046230329" evidence="1">
    <location>
        <begin position="31"/>
        <end position="254"/>
    </location>
</feature>
<dbReference type="Proteomes" id="UP001430306">
    <property type="component" value="Unassembled WGS sequence"/>
</dbReference>
<sequence length="254" mass="28895">MKLLLNLSSPMTHLIAAIALVACTSNSVSAESPVKLPAETGMTEIFNGKDLTGWSGDERLWSVRDGVIHGETTPEQKANGNTFLIWQDGNTKDFEVRLEFRCNAVNNSGIQYRSKHITDKSARNDWVVRGYQHELRNEMKFPNIAGFIYDEGGRRGRICMVGEKAVWKDGKKQVLENFLNEEEFQALFNLDDWNEVVIIGRGNHIQHFMNGKLILDFTDEQPELQLLDGKLALQLHAGKPMWAEFKNIRFKSLD</sequence>
<evidence type="ECO:0000313" key="3">
    <source>
        <dbReference type="EMBL" id="MCC9641947.1"/>
    </source>
</evidence>
<dbReference type="Pfam" id="PF06439">
    <property type="entry name" value="3keto-disac_hyd"/>
    <property type="match status" value="1"/>
</dbReference>
<dbReference type="InterPro" id="IPR010496">
    <property type="entry name" value="AL/BT2_dom"/>
</dbReference>
<reference evidence="3" key="1">
    <citation type="submission" date="2021-11" db="EMBL/GenBank/DDBJ databases">
        <title>Genome sequence.</title>
        <authorList>
            <person name="Sun Q."/>
        </authorList>
    </citation>
    <scope>NUCLEOTIDE SEQUENCE</scope>
    <source>
        <strain evidence="3">JC740</strain>
    </source>
</reference>
<accession>A0ABS8NG72</accession>
<protein>
    <submittedName>
        <fullName evidence="3">DUF1080 domain-containing protein</fullName>
    </submittedName>
</protein>
<proteinExistence type="predicted"/>
<dbReference type="EMBL" id="JAJKFW010000014">
    <property type="protein sequence ID" value="MCC9641947.1"/>
    <property type="molecule type" value="Genomic_DNA"/>
</dbReference>
<keyword evidence="1" id="KW-0732">Signal</keyword>
<keyword evidence="4" id="KW-1185">Reference proteome</keyword>
<dbReference type="PROSITE" id="PS51257">
    <property type="entry name" value="PROKAR_LIPOPROTEIN"/>
    <property type="match status" value="1"/>
</dbReference>
<feature type="signal peptide" evidence="1">
    <location>
        <begin position="1"/>
        <end position="30"/>
    </location>
</feature>
<dbReference type="Gene3D" id="2.60.120.560">
    <property type="entry name" value="Exo-inulinase, domain 1"/>
    <property type="match status" value="1"/>
</dbReference>
<evidence type="ECO:0000259" key="2">
    <source>
        <dbReference type="Pfam" id="PF06439"/>
    </source>
</evidence>
<evidence type="ECO:0000256" key="1">
    <source>
        <dbReference type="SAM" id="SignalP"/>
    </source>
</evidence>
<feature type="domain" description="3-keto-alpha-glucoside-1,2-lyase/3-keto-2-hydroxy-glucal hydratase" evidence="2">
    <location>
        <begin position="41"/>
        <end position="251"/>
    </location>
</feature>
<name>A0ABS8NG72_9BACT</name>
<gene>
    <name evidence="3" type="ORF">LOC71_06645</name>
</gene>